<feature type="non-terminal residue" evidence="1">
    <location>
        <position position="1"/>
    </location>
</feature>
<feature type="non-terminal residue" evidence="1">
    <location>
        <position position="68"/>
    </location>
</feature>
<dbReference type="EMBL" id="JASSZA010000005">
    <property type="protein sequence ID" value="KAK2112659.1"/>
    <property type="molecule type" value="Genomic_DNA"/>
</dbReference>
<evidence type="ECO:0000313" key="1">
    <source>
        <dbReference type="EMBL" id="KAK2112659.1"/>
    </source>
</evidence>
<gene>
    <name evidence="1" type="ORF">P7K49_012406</name>
</gene>
<comment type="caution">
    <text evidence="1">The sequence shown here is derived from an EMBL/GenBank/DDBJ whole genome shotgun (WGS) entry which is preliminary data.</text>
</comment>
<proteinExistence type="predicted"/>
<organism evidence="1 2">
    <name type="scientific">Saguinus oedipus</name>
    <name type="common">Cotton-top tamarin</name>
    <name type="synonym">Oedipomidas oedipus</name>
    <dbReference type="NCBI Taxonomy" id="9490"/>
    <lineage>
        <taxon>Eukaryota</taxon>
        <taxon>Metazoa</taxon>
        <taxon>Chordata</taxon>
        <taxon>Craniata</taxon>
        <taxon>Vertebrata</taxon>
        <taxon>Euteleostomi</taxon>
        <taxon>Mammalia</taxon>
        <taxon>Eutheria</taxon>
        <taxon>Euarchontoglires</taxon>
        <taxon>Primates</taxon>
        <taxon>Haplorrhini</taxon>
        <taxon>Platyrrhini</taxon>
        <taxon>Cebidae</taxon>
        <taxon>Callitrichinae</taxon>
        <taxon>Saguinus</taxon>
    </lineage>
</organism>
<dbReference type="Proteomes" id="UP001266305">
    <property type="component" value="Unassembled WGS sequence"/>
</dbReference>
<reference evidence="1 2" key="1">
    <citation type="submission" date="2023-05" db="EMBL/GenBank/DDBJ databases">
        <title>B98-5 Cell Line De Novo Hybrid Assembly: An Optical Mapping Approach.</title>
        <authorList>
            <person name="Kananen K."/>
            <person name="Auerbach J.A."/>
            <person name="Kautto E."/>
            <person name="Blachly J.S."/>
        </authorList>
    </citation>
    <scope>NUCLEOTIDE SEQUENCE [LARGE SCALE GENOMIC DNA]</scope>
    <source>
        <strain evidence="1">B95-8</strain>
        <tissue evidence="1">Cell line</tissue>
    </source>
</reference>
<protein>
    <submittedName>
        <fullName evidence="1">Uncharacterized protein</fullName>
    </submittedName>
</protein>
<keyword evidence="2" id="KW-1185">Reference proteome</keyword>
<name>A0ABQ9VUY2_SAGOE</name>
<evidence type="ECO:0000313" key="2">
    <source>
        <dbReference type="Proteomes" id="UP001266305"/>
    </source>
</evidence>
<accession>A0ABQ9VUY2</accession>
<sequence>EKVVMLPTSTPIQCNRPVHGRVGSKAACDVSRLQDLLGQKGLVLQSNLLCLTFFCSSGEERPKRRGRE</sequence>